<feature type="region of interest" description="Disordered" evidence="1">
    <location>
        <begin position="187"/>
        <end position="219"/>
    </location>
</feature>
<gene>
    <name evidence="2" type="primary">A09g509140.1_BraROA</name>
    <name evidence="2" type="ORF">IGI04_035926</name>
</gene>
<evidence type="ECO:0000313" key="3">
    <source>
        <dbReference type="Proteomes" id="UP000823674"/>
    </source>
</evidence>
<dbReference type="EMBL" id="JADBGQ010000008">
    <property type="protein sequence ID" value="KAG5384456.1"/>
    <property type="molecule type" value="Genomic_DNA"/>
</dbReference>
<sequence>MVRPRYGRSVKGLGLGFRIENRQGQEQLEVVEDRLGAVIAERLQGRERHLFGETGSWEARPEEMDTRQRDREMDKVKEMAPGERTPKGTQNQGPGRFSIQDRTWTVVRERHREDSGHGKMCGEWVIGTKRTKSRKGKEAAGGSGPVIGDGANPTQVLPTQTGLVNEKTGEPFATFLPTEVQVDNLGEQQQEGREEEGDSSHVGDETGPGDGAEELAKPSMREVTDVVKAIGTQMLAFTPEFTPFLNSSVGQITPAQATVQATQRAARTAGTASGVARAAAQNGFNRAGRVMWELDGTAAELGQLREAQWEISQYASARGARRTTSLSWDQLAMVRPWYGRSVKGLGLGFRIENRQGQGHEQLEAVEDRLGAVIAERLQRRKRHLFGEPLPNRERQTPEREERTGDPRREPARGFAVPGDTGSWKARPEEMDTRQRDREKEKEKEMAPGERTPKFSGVDGKEDLTRPWPVQYPSPWPLAGLFMDRTWTVVRERHREDSGHEKMCGKWVIVDRCDILIAYCATCELMLD</sequence>
<accession>A0ABQ7LGT2</accession>
<protein>
    <submittedName>
        <fullName evidence="2">Uncharacterized protein</fullName>
    </submittedName>
</protein>
<feature type="region of interest" description="Disordered" evidence="1">
    <location>
        <begin position="130"/>
        <end position="154"/>
    </location>
</feature>
<feature type="region of interest" description="Disordered" evidence="1">
    <location>
        <begin position="61"/>
        <end position="97"/>
    </location>
</feature>
<feature type="region of interest" description="Disordered" evidence="1">
    <location>
        <begin position="383"/>
        <end position="461"/>
    </location>
</feature>
<reference evidence="2 3" key="1">
    <citation type="submission" date="2021-03" db="EMBL/GenBank/DDBJ databases">
        <authorList>
            <person name="King G.J."/>
            <person name="Bancroft I."/>
            <person name="Baten A."/>
            <person name="Bloomfield J."/>
            <person name="Borpatragohain P."/>
            <person name="He Z."/>
            <person name="Irish N."/>
            <person name="Irwin J."/>
            <person name="Liu K."/>
            <person name="Mauleon R.P."/>
            <person name="Moore J."/>
            <person name="Morris R."/>
            <person name="Ostergaard L."/>
            <person name="Wang B."/>
            <person name="Wells R."/>
        </authorList>
    </citation>
    <scope>NUCLEOTIDE SEQUENCE [LARGE SCALE GENOMIC DNA]</scope>
    <source>
        <strain evidence="2">R-o-18</strain>
        <tissue evidence="2">Leaf</tissue>
    </source>
</reference>
<proteinExistence type="predicted"/>
<feature type="compositionally biased region" description="Basic and acidic residues" evidence="1">
    <location>
        <begin position="425"/>
        <end position="461"/>
    </location>
</feature>
<comment type="caution">
    <text evidence="2">The sequence shown here is derived from an EMBL/GenBank/DDBJ whole genome shotgun (WGS) entry which is preliminary data.</text>
</comment>
<keyword evidence="3" id="KW-1185">Reference proteome</keyword>
<dbReference type="Proteomes" id="UP000823674">
    <property type="component" value="Chromosome A09"/>
</dbReference>
<name>A0ABQ7LGT2_BRACM</name>
<feature type="compositionally biased region" description="Basic and acidic residues" evidence="1">
    <location>
        <begin position="390"/>
        <end position="411"/>
    </location>
</feature>
<evidence type="ECO:0000256" key="1">
    <source>
        <dbReference type="SAM" id="MobiDB-lite"/>
    </source>
</evidence>
<organism evidence="2 3">
    <name type="scientific">Brassica rapa subsp. trilocularis</name>
    <dbReference type="NCBI Taxonomy" id="1813537"/>
    <lineage>
        <taxon>Eukaryota</taxon>
        <taxon>Viridiplantae</taxon>
        <taxon>Streptophyta</taxon>
        <taxon>Embryophyta</taxon>
        <taxon>Tracheophyta</taxon>
        <taxon>Spermatophyta</taxon>
        <taxon>Magnoliopsida</taxon>
        <taxon>eudicotyledons</taxon>
        <taxon>Gunneridae</taxon>
        <taxon>Pentapetalae</taxon>
        <taxon>rosids</taxon>
        <taxon>malvids</taxon>
        <taxon>Brassicales</taxon>
        <taxon>Brassicaceae</taxon>
        <taxon>Brassiceae</taxon>
        <taxon>Brassica</taxon>
    </lineage>
</organism>
<evidence type="ECO:0000313" key="2">
    <source>
        <dbReference type="EMBL" id="KAG5384456.1"/>
    </source>
</evidence>
<feature type="compositionally biased region" description="Basic and acidic residues" evidence="1">
    <location>
        <begin position="61"/>
        <end position="86"/>
    </location>
</feature>